<evidence type="ECO:0000313" key="2">
    <source>
        <dbReference type="EMBL" id="SDD70604.1"/>
    </source>
</evidence>
<proteinExistence type="predicted"/>
<name>A0A1G6WXS0_9PSEU</name>
<evidence type="ECO:0000313" key="3">
    <source>
        <dbReference type="Proteomes" id="UP000199501"/>
    </source>
</evidence>
<dbReference type="Proteomes" id="UP000199501">
    <property type="component" value="Unassembled WGS sequence"/>
</dbReference>
<dbReference type="EMBL" id="FMZZ01000016">
    <property type="protein sequence ID" value="SDD70604.1"/>
    <property type="molecule type" value="Genomic_DNA"/>
</dbReference>
<protein>
    <submittedName>
        <fullName evidence="2">Uncharacterized protein</fullName>
    </submittedName>
</protein>
<sequence length="97" mass="10720">MRGNSHVRFGGRGMETYQKQFRQRAMPRPTMASTDEGGAGARIDEVPLRENNCQGGTVKPQYPEEGAKFLVVIVRPDKIAQQPYQGVDIAKEPTCGI</sequence>
<feature type="region of interest" description="Disordered" evidence="1">
    <location>
        <begin position="1"/>
        <end position="39"/>
    </location>
</feature>
<dbReference type="AlphaFoldDB" id="A0A1G6WXS0"/>
<organism evidence="2 3">
    <name type="scientific">Actinokineospora iranica</name>
    <dbReference type="NCBI Taxonomy" id="1271860"/>
    <lineage>
        <taxon>Bacteria</taxon>
        <taxon>Bacillati</taxon>
        <taxon>Actinomycetota</taxon>
        <taxon>Actinomycetes</taxon>
        <taxon>Pseudonocardiales</taxon>
        <taxon>Pseudonocardiaceae</taxon>
        <taxon>Actinokineospora</taxon>
    </lineage>
</organism>
<accession>A0A1G6WXS0</accession>
<reference evidence="3" key="1">
    <citation type="submission" date="2016-10" db="EMBL/GenBank/DDBJ databases">
        <authorList>
            <person name="Varghese N."/>
            <person name="Submissions S."/>
        </authorList>
    </citation>
    <scope>NUCLEOTIDE SEQUENCE [LARGE SCALE GENOMIC DNA]</scope>
    <source>
        <strain evidence="3">IBRC-M 10403</strain>
    </source>
</reference>
<dbReference type="STRING" id="1271860.SAMN05216174_1163"/>
<keyword evidence="3" id="KW-1185">Reference proteome</keyword>
<gene>
    <name evidence="2" type="ORF">SAMN05216174_1163</name>
</gene>
<evidence type="ECO:0000256" key="1">
    <source>
        <dbReference type="SAM" id="MobiDB-lite"/>
    </source>
</evidence>